<evidence type="ECO:0000256" key="8">
    <source>
        <dbReference type="ARBA" id="ARBA00023126"/>
    </source>
</evidence>
<dbReference type="NCBIfam" id="TIGR00876">
    <property type="entry name" value="tal_mycobact"/>
    <property type="match status" value="1"/>
</dbReference>
<name>A0A372NXI8_9SPHI</name>
<gene>
    <name evidence="11 12" type="primary">tal</name>
    <name evidence="12" type="ORF">D0C36_04670</name>
</gene>
<keyword evidence="13" id="KW-1185">Reference proteome</keyword>
<dbReference type="OrthoDB" id="140919at2"/>
<dbReference type="UniPathway" id="UPA00115">
    <property type="reaction ID" value="UER00414"/>
</dbReference>
<dbReference type="PIRSF" id="PIRSF036915">
    <property type="entry name" value="Trnald_Bac_Plnt"/>
    <property type="match status" value="1"/>
</dbReference>
<evidence type="ECO:0000256" key="11">
    <source>
        <dbReference type="HAMAP-Rule" id="MF_00493"/>
    </source>
</evidence>
<evidence type="ECO:0000256" key="5">
    <source>
        <dbReference type="ARBA" id="ARBA00013151"/>
    </source>
</evidence>
<feature type="active site" description="Schiff-base intermediate with substrate" evidence="11">
    <location>
        <position position="144"/>
    </location>
</feature>
<evidence type="ECO:0000256" key="1">
    <source>
        <dbReference type="ARBA" id="ARBA00003518"/>
    </source>
</evidence>
<dbReference type="PANTHER" id="PTHR10683:SF31">
    <property type="entry name" value="TRANSALDOLASE"/>
    <property type="match status" value="1"/>
</dbReference>
<accession>A0A372NXI8</accession>
<evidence type="ECO:0000256" key="2">
    <source>
        <dbReference type="ARBA" id="ARBA00004496"/>
    </source>
</evidence>
<dbReference type="InterPro" id="IPR001585">
    <property type="entry name" value="TAL/FSA"/>
</dbReference>
<dbReference type="HAMAP" id="MF_00493">
    <property type="entry name" value="Transaldolase_2"/>
    <property type="match status" value="1"/>
</dbReference>
<evidence type="ECO:0000256" key="9">
    <source>
        <dbReference type="ARBA" id="ARBA00023270"/>
    </source>
</evidence>
<dbReference type="EC" id="2.2.1.2" evidence="5 11"/>
<keyword evidence="6 11" id="KW-0963">Cytoplasm</keyword>
<keyword evidence="8 11" id="KW-0570">Pentose shunt</keyword>
<proteinExistence type="inferred from homology"/>
<evidence type="ECO:0000256" key="7">
    <source>
        <dbReference type="ARBA" id="ARBA00022679"/>
    </source>
</evidence>
<evidence type="ECO:0000313" key="12">
    <source>
        <dbReference type="EMBL" id="RFZ94833.1"/>
    </source>
</evidence>
<comment type="caution">
    <text evidence="12">The sequence shown here is derived from an EMBL/GenBank/DDBJ whole genome shotgun (WGS) entry which is preliminary data.</text>
</comment>
<dbReference type="GO" id="GO:0004801">
    <property type="term" value="F:transaldolase activity"/>
    <property type="evidence" value="ECO:0007669"/>
    <property type="project" value="UniProtKB-UniRule"/>
</dbReference>
<protein>
    <recommendedName>
        <fullName evidence="5 11">Transaldolase</fullName>
        <ecNumber evidence="5 11">2.2.1.2</ecNumber>
    </recommendedName>
</protein>
<evidence type="ECO:0000256" key="10">
    <source>
        <dbReference type="ARBA" id="ARBA00048810"/>
    </source>
</evidence>
<dbReference type="InterPro" id="IPR018225">
    <property type="entry name" value="Transaldolase_AS"/>
</dbReference>
<dbReference type="NCBIfam" id="NF002881">
    <property type="entry name" value="PRK03343.1"/>
    <property type="match status" value="1"/>
</dbReference>
<comment type="subcellular location">
    <subcellularLocation>
        <location evidence="2 11">Cytoplasm</location>
    </subcellularLocation>
</comment>
<dbReference type="Pfam" id="PF00923">
    <property type="entry name" value="TAL_FSA"/>
    <property type="match status" value="1"/>
</dbReference>
<dbReference type="Gene3D" id="3.20.20.70">
    <property type="entry name" value="Aldolase class I"/>
    <property type="match status" value="1"/>
</dbReference>
<sequence length="368" mass="40336">METTNRVKQIHTNFRQSIWLDFIDREIMRSGKLQQLIAEDGIRGVTSNPAIFAQAIAASADYDADIASLSDNYPDDEDLFYQLAIKDIRQAADLFAPVYNEEISGADGYVSLEVSPFLALDGESTSRQAMKLWLAVDRKNVMIKIPATQPCLPSITEAISQGININVTLIFGLERYREVALAYIEGLEQRLQAGLDVSRVASVASFFLSRIDIQLDPVLDSKDLGEMKGEAAIALAKTAYQVYQELFNSARWQKLAAAGAKPQRLLWASTGNKNPAYRDTRYIDELIGPDTVNTAPLNTIAAFRDHGKPAASLQGEPDWAKGILAALSEAGIDLTAVAAELETAGIAKFNEPYQQMLAAIAAKRIVIH</sequence>
<dbReference type="RefSeq" id="WP_117390391.1">
    <property type="nucleotide sequence ID" value="NZ_QWDC01000001.1"/>
</dbReference>
<dbReference type="PROSITE" id="PS01054">
    <property type="entry name" value="TRANSALDOLASE_1"/>
    <property type="match status" value="1"/>
</dbReference>
<dbReference type="GO" id="GO:0005975">
    <property type="term" value="P:carbohydrate metabolic process"/>
    <property type="evidence" value="ECO:0007669"/>
    <property type="project" value="InterPro"/>
</dbReference>
<reference evidence="12 13" key="1">
    <citation type="submission" date="2018-08" db="EMBL/GenBank/DDBJ databases">
        <title>Mucilaginibacter sp. MYSH2.</title>
        <authorList>
            <person name="Seo T."/>
        </authorList>
    </citation>
    <scope>NUCLEOTIDE SEQUENCE [LARGE SCALE GENOMIC DNA]</scope>
    <source>
        <strain evidence="12 13">MYSH2</strain>
    </source>
</reference>
<evidence type="ECO:0000256" key="4">
    <source>
        <dbReference type="ARBA" id="ARBA00008426"/>
    </source>
</evidence>
<dbReference type="GO" id="GO:0005737">
    <property type="term" value="C:cytoplasm"/>
    <property type="evidence" value="ECO:0007669"/>
    <property type="project" value="UniProtKB-SubCell"/>
</dbReference>
<dbReference type="Proteomes" id="UP000264217">
    <property type="component" value="Unassembled WGS sequence"/>
</dbReference>
<comment type="pathway">
    <text evidence="3 11">Carbohydrate degradation; pentose phosphate pathway; D-glyceraldehyde 3-phosphate and beta-D-fructose 6-phosphate from D-ribose 5-phosphate and D-xylulose 5-phosphate (non-oxidative stage): step 2/3.</text>
</comment>
<keyword evidence="7 11" id="KW-0808">Transferase</keyword>
<evidence type="ECO:0000256" key="3">
    <source>
        <dbReference type="ARBA" id="ARBA00004857"/>
    </source>
</evidence>
<comment type="similarity">
    <text evidence="4 11">Belongs to the transaldolase family. Type 2 subfamily.</text>
</comment>
<dbReference type="CDD" id="cd00955">
    <property type="entry name" value="Transaldolase_like"/>
    <property type="match status" value="1"/>
</dbReference>
<dbReference type="InterPro" id="IPR013785">
    <property type="entry name" value="Aldolase_TIM"/>
</dbReference>
<evidence type="ECO:0000256" key="6">
    <source>
        <dbReference type="ARBA" id="ARBA00022490"/>
    </source>
</evidence>
<dbReference type="InterPro" id="IPR004732">
    <property type="entry name" value="Transaldolase_2"/>
</dbReference>
<dbReference type="GO" id="GO:0006098">
    <property type="term" value="P:pentose-phosphate shunt"/>
    <property type="evidence" value="ECO:0007669"/>
    <property type="project" value="UniProtKB-UniRule"/>
</dbReference>
<dbReference type="PANTHER" id="PTHR10683">
    <property type="entry name" value="TRANSALDOLASE"/>
    <property type="match status" value="1"/>
</dbReference>
<evidence type="ECO:0000313" key="13">
    <source>
        <dbReference type="Proteomes" id="UP000264217"/>
    </source>
</evidence>
<dbReference type="SUPFAM" id="SSF51569">
    <property type="entry name" value="Aldolase"/>
    <property type="match status" value="1"/>
</dbReference>
<organism evidence="12 13">
    <name type="scientific">Mucilaginibacter conchicola</name>
    <dbReference type="NCBI Taxonomy" id="2303333"/>
    <lineage>
        <taxon>Bacteria</taxon>
        <taxon>Pseudomonadati</taxon>
        <taxon>Bacteroidota</taxon>
        <taxon>Sphingobacteriia</taxon>
        <taxon>Sphingobacteriales</taxon>
        <taxon>Sphingobacteriaceae</taxon>
        <taxon>Mucilaginibacter</taxon>
    </lineage>
</organism>
<dbReference type="EMBL" id="QWDC01000001">
    <property type="protein sequence ID" value="RFZ94833.1"/>
    <property type="molecule type" value="Genomic_DNA"/>
</dbReference>
<dbReference type="AlphaFoldDB" id="A0A372NXI8"/>
<comment type="catalytic activity">
    <reaction evidence="10 11">
        <text>D-sedoheptulose 7-phosphate + D-glyceraldehyde 3-phosphate = D-erythrose 4-phosphate + beta-D-fructose 6-phosphate</text>
        <dbReference type="Rhea" id="RHEA:17053"/>
        <dbReference type="ChEBI" id="CHEBI:16897"/>
        <dbReference type="ChEBI" id="CHEBI:57483"/>
        <dbReference type="ChEBI" id="CHEBI:57634"/>
        <dbReference type="ChEBI" id="CHEBI:59776"/>
        <dbReference type="EC" id="2.2.1.2"/>
    </reaction>
</comment>
<comment type="function">
    <text evidence="1 11">Transaldolase is important for the balance of metabolites in the pentose-phosphate pathway.</text>
</comment>
<keyword evidence="9 11" id="KW-0704">Schiff base</keyword>